<evidence type="ECO:0000256" key="2">
    <source>
        <dbReference type="SAM" id="SignalP"/>
    </source>
</evidence>
<accession>A0A4Y4DLZ1</accession>
<feature type="compositionally biased region" description="Basic and acidic residues" evidence="1">
    <location>
        <begin position="85"/>
        <end position="100"/>
    </location>
</feature>
<feature type="compositionally biased region" description="Polar residues" evidence="1">
    <location>
        <begin position="73"/>
        <end position="84"/>
    </location>
</feature>
<dbReference type="AlphaFoldDB" id="A0A4Y4DLZ1"/>
<dbReference type="EMBL" id="BJNY01000002">
    <property type="protein sequence ID" value="GED04844.1"/>
    <property type="molecule type" value="Genomic_DNA"/>
</dbReference>
<dbReference type="Proteomes" id="UP000316612">
    <property type="component" value="Unassembled WGS sequence"/>
</dbReference>
<feature type="signal peptide" evidence="2">
    <location>
        <begin position="1"/>
        <end position="23"/>
    </location>
</feature>
<feature type="region of interest" description="Disordered" evidence="1">
    <location>
        <begin position="250"/>
        <end position="277"/>
    </location>
</feature>
<dbReference type="Gene3D" id="3.30.505.20">
    <property type="match status" value="2"/>
</dbReference>
<protein>
    <recommendedName>
        <fullName evidence="5">PepSY domain-containing protein</fullName>
    </recommendedName>
</protein>
<evidence type="ECO:0000256" key="1">
    <source>
        <dbReference type="SAM" id="MobiDB-lite"/>
    </source>
</evidence>
<keyword evidence="2" id="KW-0732">Signal</keyword>
<comment type="caution">
    <text evidence="3">The sequence shown here is derived from an EMBL/GenBank/DDBJ whole genome shotgun (WGS) entry which is preliminary data.</text>
</comment>
<keyword evidence="4" id="KW-1185">Reference proteome</keyword>
<name>A0A4Y4DLZ1_GLUUR</name>
<dbReference type="PROSITE" id="PS51257">
    <property type="entry name" value="PROKAR_LIPOPROTEIN"/>
    <property type="match status" value="1"/>
</dbReference>
<evidence type="ECO:0008006" key="5">
    <source>
        <dbReference type="Google" id="ProtNLM"/>
    </source>
</evidence>
<sequence length="346" mass="34710">MPKPGMKVAGLSIAALLALGLSACGSSDSDAGASASGSSSLTSASAQSSTTSSASAQQDTSAAAFKTAAEKALSQTGAKSVTSIESERGGFEVEVQKEDGTDTDVFVAADGTATVDTESSDDKFDDHVIDLNKLDAIFQAALGAPNAKGGTVDSVSGSDSKGVAYEVSVDLGGGKDTDVNLSVDLAVVADTPENDDDDDPASSAALPSDATALTKAAQAAVAAADAKGVTSIEVGRTGYDVDVQLKDKSSTEVKVDGDNKVTVSKETPDKDDSDPVLELSKLPNVTKAALDAATAAGGKGAAIASISTTNDSGAYYEAQVKFNDGREAEVKLGPDFQMISTEVEND</sequence>
<feature type="region of interest" description="Disordered" evidence="1">
    <location>
        <begin position="25"/>
        <end position="104"/>
    </location>
</feature>
<feature type="compositionally biased region" description="Basic and acidic residues" evidence="1">
    <location>
        <begin position="250"/>
        <end position="259"/>
    </location>
</feature>
<reference evidence="3 4" key="1">
    <citation type="submission" date="2019-06" db="EMBL/GenBank/DDBJ databases">
        <title>Whole genome shotgun sequence of Glutamicibacter uratoxydans NBRC 15515.</title>
        <authorList>
            <person name="Hosoyama A."/>
            <person name="Uohara A."/>
            <person name="Ohji S."/>
            <person name="Ichikawa N."/>
        </authorList>
    </citation>
    <scope>NUCLEOTIDE SEQUENCE [LARGE SCALE GENOMIC DNA]</scope>
    <source>
        <strain evidence="3 4">NBRC 15515</strain>
    </source>
</reference>
<evidence type="ECO:0000313" key="3">
    <source>
        <dbReference type="EMBL" id="GED04844.1"/>
    </source>
</evidence>
<feature type="compositionally biased region" description="Low complexity" evidence="1">
    <location>
        <begin position="25"/>
        <end position="72"/>
    </location>
</feature>
<proteinExistence type="predicted"/>
<evidence type="ECO:0000313" key="4">
    <source>
        <dbReference type="Proteomes" id="UP000316612"/>
    </source>
</evidence>
<gene>
    <name evidence="3" type="ORF">AUR04nite_03760</name>
</gene>
<organism evidence="3 4">
    <name type="scientific">Glutamicibacter uratoxydans</name>
    <name type="common">Arthrobacter uratoxydans</name>
    <dbReference type="NCBI Taxonomy" id="43667"/>
    <lineage>
        <taxon>Bacteria</taxon>
        <taxon>Bacillati</taxon>
        <taxon>Actinomycetota</taxon>
        <taxon>Actinomycetes</taxon>
        <taxon>Micrococcales</taxon>
        <taxon>Micrococcaceae</taxon>
        <taxon>Glutamicibacter</taxon>
    </lineage>
</organism>
<feature type="chain" id="PRO_5038445218" description="PepSY domain-containing protein" evidence="2">
    <location>
        <begin position="24"/>
        <end position="346"/>
    </location>
</feature>